<keyword evidence="6" id="KW-0411">Iron-sulfur</keyword>
<dbReference type="Gene3D" id="2.102.10.10">
    <property type="entry name" value="Rieske [2Fe-2S] iron-sulphur domain"/>
    <property type="match status" value="1"/>
</dbReference>
<dbReference type="InterPro" id="IPR017941">
    <property type="entry name" value="Rieske_2Fe-2S"/>
</dbReference>
<dbReference type="InterPro" id="IPR001663">
    <property type="entry name" value="Rng_hydr_dOase-A"/>
</dbReference>
<evidence type="ECO:0000256" key="3">
    <source>
        <dbReference type="ARBA" id="ARBA00022723"/>
    </source>
</evidence>
<dbReference type="InterPro" id="IPR015879">
    <property type="entry name" value="Ring_hydroxy_dOase_asu_C_dom"/>
</dbReference>
<keyword evidence="7" id="KW-0520">NAD</keyword>
<dbReference type="PRINTS" id="PR00090">
    <property type="entry name" value="RNGDIOXGNASE"/>
</dbReference>
<comment type="cofactor">
    <cofactor evidence="1">
        <name>Fe cation</name>
        <dbReference type="ChEBI" id="CHEBI:24875"/>
    </cofactor>
</comment>
<dbReference type="Proteomes" id="UP001176471">
    <property type="component" value="Unassembled WGS sequence"/>
</dbReference>
<dbReference type="EMBL" id="JAUQOM010000004">
    <property type="protein sequence ID" value="MDO7835584.1"/>
    <property type="molecule type" value="Genomic_DNA"/>
</dbReference>
<dbReference type="SUPFAM" id="SSF50022">
    <property type="entry name" value="ISP domain"/>
    <property type="match status" value="1"/>
</dbReference>
<keyword evidence="3" id="KW-0479">Metal-binding</keyword>
<evidence type="ECO:0000256" key="1">
    <source>
        <dbReference type="ARBA" id="ARBA00001962"/>
    </source>
</evidence>
<evidence type="ECO:0000313" key="9">
    <source>
        <dbReference type="EMBL" id="MDO7835584.1"/>
    </source>
</evidence>
<dbReference type="Pfam" id="PF00355">
    <property type="entry name" value="Rieske"/>
    <property type="match status" value="1"/>
</dbReference>
<evidence type="ECO:0000256" key="6">
    <source>
        <dbReference type="ARBA" id="ARBA00023014"/>
    </source>
</evidence>
<dbReference type="PROSITE" id="PS00570">
    <property type="entry name" value="RING_HYDROXYL_ALPHA"/>
    <property type="match status" value="1"/>
</dbReference>
<name>A0ABT8ZNL4_9SPHN</name>
<dbReference type="CDD" id="cd03469">
    <property type="entry name" value="Rieske_RO_Alpha_N"/>
    <property type="match status" value="1"/>
</dbReference>
<sequence>MMMTNTRSDRILALLADQKSGWSLARPFYLDADLFDVEREKWFSAQWMVVGHRSEVPRKGSHIVRQLFDCSIIIVNAGDAGLRAYHNVCTHRGSQICKQDGQAPLLVCPYHAWSFRLSGELQTTRELPEGVDPSELGLRPVPLKEVGGLILCGLDEARLPDVAPVEEALLPALRLHGIDRARIAVRRHYPTLANWKLVLENFFECYHCRPSHPEYFSMNGHVKVTAMRDEQGAQDWQATVADWNQSLKDGVRLAQVRDPGSITTLKHSVYRQPIGLDRRTHSKSGQPVAPLMGLFDDYDGGETGMHVGRLSFVGGYNDHAVIFQFNPVSVQETDVIVTWLVDQDADLSTIDIDALTFLWDVTTVQDKKIIEANAAGVRSPAYRPGPYTVLEEQTANFVADYMAVMRGLLTEEPVMQG</sequence>
<dbReference type="Pfam" id="PF00848">
    <property type="entry name" value="Ring_hydroxyl_A"/>
    <property type="match status" value="1"/>
</dbReference>
<dbReference type="PANTHER" id="PTHR43756:SF5">
    <property type="entry name" value="CHOLINE MONOOXYGENASE, CHLOROPLASTIC"/>
    <property type="match status" value="1"/>
</dbReference>
<dbReference type="GO" id="GO:0051213">
    <property type="term" value="F:dioxygenase activity"/>
    <property type="evidence" value="ECO:0007669"/>
    <property type="project" value="UniProtKB-KW"/>
</dbReference>
<feature type="domain" description="Rieske" evidence="8">
    <location>
        <begin position="47"/>
        <end position="152"/>
    </location>
</feature>
<dbReference type="Gene3D" id="3.90.380.10">
    <property type="entry name" value="Naphthalene 1,2-dioxygenase Alpha Subunit, Chain A, domain 1"/>
    <property type="match status" value="1"/>
</dbReference>
<evidence type="ECO:0000256" key="2">
    <source>
        <dbReference type="ARBA" id="ARBA00022714"/>
    </source>
</evidence>
<dbReference type="RefSeq" id="WP_304536008.1">
    <property type="nucleotide sequence ID" value="NZ_JAUQOM010000004.1"/>
</dbReference>
<accession>A0ABT8ZNL4</accession>
<evidence type="ECO:0000313" key="10">
    <source>
        <dbReference type="Proteomes" id="UP001176471"/>
    </source>
</evidence>
<gene>
    <name evidence="9" type="ORF">Q4610_11070</name>
</gene>
<dbReference type="InterPro" id="IPR036922">
    <property type="entry name" value="Rieske_2Fe-2S_sf"/>
</dbReference>
<dbReference type="PANTHER" id="PTHR43756">
    <property type="entry name" value="CHOLINE MONOOXYGENASE, CHLOROPLASTIC"/>
    <property type="match status" value="1"/>
</dbReference>
<evidence type="ECO:0000256" key="5">
    <source>
        <dbReference type="ARBA" id="ARBA00023004"/>
    </source>
</evidence>
<keyword evidence="5" id="KW-0408">Iron</keyword>
<comment type="caution">
    <text evidence="9">The sequence shown here is derived from an EMBL/GenBank/DDBJ whole genome shotgun (WGS) entry which is preliminary data.</text>
</comment>
<reference evidence="9" key="1">
    <citation type="submission" date="2023-07" db="EMBL/GenBank/DDBJ databases">
        <title>Bacterial whole genome sequence for Sphingobium sp. HBC34.</title>
        <authorList>
            <person name="Le V."/>
            <person name="Ko S.-R."/>
            <person name="Ahn C.-Y."/>
            <person name="Oh H.-M."/>
        </authorList>
    </citation>
    <scope>NUCLEOTIDE SEQUENCE</scope>
    <source>
        <strain evidence="9">HBC34</strain>
    </source>
</reference>
<proteinExistence type="predicted"/>
<keyword evidence="2" id="KW-0001">2Fe-2S</keyword>
<dbReference type="SUPFAM" id="SSF55961">
    <property type="entry name" value="Bet v1-like"/>
    <property type="match status" value="1"/>
</dbReference>
<dbReference type="PROSITE" id="PS51296">
    <property type="entry name" value="RIESKE"/>
    <property type="match status" value="1"/>
</dbReference>
<keyword evidence="10" id="KW-1185">Reference proteome</keyword>
<organism evidence="9 10">
    <name type="scientific">Sphingobium cyanobacteriorum</name>
    <dbReference type="NCBI Taxonomy" id="3063954"/>
    <lineage>
        <taxon>Bacteria</taxon>
        <taxon>Pseudomonadati</taxon>
        <taxon>Pseudomonadota</taxon>
        <taxon>Alphaproteobacteria</taxon>
        <taxon>Sphingomonadales</taxon>
        <taxon>Sphingomonadaceae</taxon>
        <taxon>Sphingobium</taxon>
    </lineage>
</organism>
<keyword evidence="9" id="KW-0223">Dioxygenase</keyword>
<evidence type="ECO:0000256" key="4">
    <source>
        <dbReference type="ARBA" id="ARBA00023002"/>
    </source>
</evidence>
<dbReference type="InterPro" id="IPR015881">
    <property type="entry name" value="ARHD_Rieske_2Fe_2S"/>
</dbReference>
<evidence type="ECO:0000259" key="8">
    <source>
        <dbReference type="PROSITE" id="PS51296"/>
    </source>
</evidence>
<keyword evidence="4" id="KW-0560">Oxidoreductase</keyword>
<evidence type="ECO:0000256" key="7">
    <source>
        <dbReference type="ARBA" id="ARBA00023027"/>
    </source>
</evidence>
<protein>
    <submittedName>
        <fullName evidence="9">Aromatic ring-hydroxylating dioxygenase subunit alpha</fullName>
    </submittedName>
</protein>